<feature type="compositionally biased region" description="Basic and acidic residues" evidence="5">
    <location>
        <begin position="495"/>
        <end position="504"/>
    </location>
</feature>
<dbReference type="PROSITE" id="PS00108">
    <property type="entry name" value="PROTEIN_KINASE_ST"/>
    <property type="match status" value="1"/>
</dbReference>
<sequence>MSQQYSQYDDGFEPTQQSQPIYSQTQNSQAAPNSQLEPHRRYWAIFIPTTADRQILKIPWSKPFIQIGRGPQSLSKNDIVLSEKRVSNKHCRLTLGMPGKSGGPSVNPLYQMWMNGEKEPEVWIEDLKSSNGTFVNSVRVTDRRLLQQGDEISLGHQGALPNKDGTVHDVRYIYRSVGHTGTVANKSSDPVGQVYERYQVLERLGAGSFAEVYKAVDVSTGDMRAIKQIVKHRFASKLSNLQMFYREISITRSLEHENICRLIDWYEDPQHISLVLEFVDGGDLLDYIMGYDGPGNSAEELAAAFTLQICSAMAYTHSLGVTHRDLKPENILLNNNPNGPPTLKIADFGLAKMVHAGTMLTSMVGTPVYVAPEVMMQNEQGYENVVDSWSVGIIVYSMMTKALPFDEKSEDPVDVRIKARFTQEWDHYLLADWGISALGKQIRLILRPKAHDSSAIDFINRLLAKDPKERMTMKQALEHEWLAGPSSQSQFTESQQEHHRLGGDSTWHIKEFDDSSFESMPFGEAKSEVWGKPPTVSGTRIESMGGRDEEEVGEHEGSDDFSQPMTGLRLDTPVRQKPPKRVSERQALVGSSVPDLDNEIARDTVLMTPPLTTSGSCTDPNVRAEGPDSLEKSMPDSLRQKRKAARSEDGGSIDEDRMREFGFGTDADGDGEPRAEGRRGKSEGAEDLSASTRGRKSMRLL</sequence>
<evidence type="ECO:0000313" key="9">
    <source>
        <dbReference type="Proteomes" id="UP000095149"/>
    </source>
</evidence>
<feature type="compositionally biased region" description="Basic and acidic residues" evidence="5">
    <location>
        <begin position="671"/>
        <end position="684"/>
    </location>
</feature>
<keyword evidence="2 4" id="KW-0547">Nucleotide-binding</keyword>
<dbReference type="PROSITE" id="PS00107">
    <property type="entry name" value="PROTEIN_KINASE_ATP"/>
    <property type="match status" value="1"/>
</dbReference>
<evidence type="ECO:0000256" key="2">
    <source>
        <dbReference type="ARBA" id="ARBA00022741"/>
    </source>
</evidence>
<dbReference type="PANTHER" id="PTHR24348">
    <property type="entry name" value="SERINE/THREONINE-PROTEIN KINASE UNC-51-RELATED"/>
    <property type="match status" value="1"/>
</dbReference>
<reference evidence="8 9" key="1">
    <citation type="submission" date="2016-06" db="EMBL/GenBank/DDBJ databases">
        <title>Evolution of pathogenesis and genome organization in the Tremellales.</title>
        <authorList>
            <person name="Cuomo C."/>
            <person name="Litvintseva A."/>
            <person name="Heitman J."/>
            <person name="Chen Y."/>
            <person name="Sun S."/>
            <person name="Springer D."/>
            <person name="Dromer F."/>
            <person name="Young S."/>
            <person name="Zeng Q."/>
            <person name="Chapman S."/>
            <person name="Gujja S."/>
            <person name="Saif S."/>
            <person name="Birren B."/>
        </authorList>
    </citation>
    <scope>NUCLEOTIDE SEQUENCE [LARGE SCALE GENOMIC DNA]</scope>
    <source>
        <strain evidence="8 9">CBS 6273</strain>
    </source>
</reference>
<evidence type="ECO:0000259" key="6">
    <source>
        <dbReference type="PROSITE" id="PS50006"/>
    </source>
</evidence>
<keyword evidence="3 4" id="KW-0067">ATP-binding</keyword>
<dbReference type="InterPro" id="IPR000719">
    <property type="entry name" value="Prot_kinase_dom"/>
</dbReference>
<dbReference type="SMART" id="SM00220">
    <property type="entry name" value="S_TKc"/>
    <property type="match status" value="1"/>
</dbReference>
<dbReference type="GO" id="GO:0005524">
    <property type="term" value="F:ATP binding"/>
    <property type="evidence" value="ECO:0007669"/>
    <property type="project" value="UniProtKB-UniRule"/>
</dbReference>
<feature type="compositionally biased region" description="Acidic residues" evidence="5">
    <location>
        <begin position="548"/>
        <end position="559"/>
    </location>
</feature>
<feature type="region of interest" description="Disordered" evidence="5">
    <location>
        <begin position="483"/>
        <end position="504"/>
    </location>
</feature>
<dbReference type="GO" id="GO:0005737">
    <property type="term" value="C:cytoplasm"/>
    <property type="evidence" value="ECO:0007669"/>
    <property type="project" value="TreeGrafter"/>
</dbReference>
<feature type="compositionally biased region" description="Polar residues" evidence="5">
    <location>
        <begin position="14"/>
        <end position="35"/>
    </location>
</feature>
<dbReference type="GO" id="GO:0010506">
    <property type="term" value="P:regulation of autophagy"/>
    <property type="evidence" value="ECO:0007669"/>
    <property type="project" value="InterPro"/>
</dbReference>
<evidence type="ECO:0000256" key="5">
    <source>
        <dbReference type="SAM" id="MobiDB-lite"/>
    </source>
</evidence>
<feature type="compositionally biased region" description="Polar residues" evidence="5">
    <location>
        <begin position="610"/>
        <end position="619"/>
    </location>
</feature>
<dbReference type="EMBL" id="MEKH01000004">
    <property type="protein sequence ID" value="ODO09132.1"/>
    <property type="molecule type" value="Genomic_DNA"/>
</dbReference>
<dbReference type="SUPFAM" id="SSF49879">
    <property type="entry name" value="SMAD/FHA domain"/>
    <property type="match status" value="1"/>
</dbReference>
<protein>
    <recommendedName>
        <fullName evidence="10">CAMK protein kinase</fullName>
    </recommendedName>
</protein>
<dbReference type="InterPro" id="IPR000253">
    <property type="entry name" value="FHA_dom"/>
</dbReference>
<dbReference type="Pfam" id="PF00069">
    <property type="entry name" value="Pkinase"/>
    <property type="match status" value="1"/>
</dbReference>
<evidence type="ECO:0008006" key="10">
    <source>
        <dbReference type="Google" id="ProtNLM"/>
    </source>
</evidence>
<dbReference type="GO" id="GO:0004674">
    <property type="term" value="F:protein serine/threonine kinase activity"/>
    <property type="evidence" value="ECO:0007669"/>
    <property type="project" value="InterPro"/>
</dbReference>
<dbReference type="InterPro" id="IPR045269">
    <property type="entry name" value="Atg1-like"/>
</dbReference>
<dbReference type="SMART" id="SM00240">
    <property type="entry name" value="FHA"/>
    <property type="match status" value="1"/>
</dbReference>
<comment type="similarity">
    <text evidence="1">Belongs to the protein kinase superfamily. CAMK Ser/Thr protein kinase family. CHEK2 subfamily.</text>
</comment>
<dbReference type="Gene3D" id="2.60.200.20">
    <property type="match status" value="1"/>
</dbReference>
<dbReference type="InterPro" id="IPR011009">
    <property type="entry name" value="Kinase-like_dom_sf"/>
</dbReference>
<evidence type="ECO:0000256" key="4">
    <source>
        <dbReference type="PROSITE-ProRule" id="PRU10141"/>
    </source>
</evidence>
<accession>A0A1E3KA45</accession>
<proteinExistence type="inferred from homology"/>
<dbReference type="FunFam" id="3.30.200.20:FF:000042">
    <property type="entry name" value="Aurora kinase A"/>
    <property type="match status" value="1"/>
</dbReference>
<feature type="domain" description="FHA" evidence="6">
    <location>
        <begin position="65"/>
        <end position="140"/>
    </location>
</feature>
<evidence type="ECO:0000256" key="1">
    <source>
        <dbReference type="ARBA" id="ARBA00005575"/>
    </source>
</evidence>
<dbReference type="InterPro" id="IPR008984">
    <property type="entry name" value="SMAD_FHA_dom_sf"/>
</dbReference>
<dbReference type="CDD" id="cd00060">
    <property type="entry name" value="FHA"/>
    <property type="match status" value="1"/>
</dbReference>
<dbReference type="Proteomes" id="UP000095149">
    <property type="component" value="Unassembled WGS sequence"/>
</dbReference>
<dbReference type="SUPFAM" id="SSF56112">
    <property type="entry name" value="Protein kinase-like (PK-like)"/>
    <property type="match status" value="1"/>
</dbReference>
<dbReference type="OrthoDB" id="10252171at2759"/>
<feature type="domain" description="Protein kinase" evidence="7">
    <location>
        <begin position="198"/>
        <end position="482"/>
    </location>
</feature>
<organism evidence="8 9">
    <name type="scientific">Cryptococcus amylolentus CBS 6273</name>
    <dbReference type="NCBI Taxonomy" id="1296118"/>
    <lineage>
        <taxon>Eukaryota</taxon>
        <taxon>Fungi</taxon>
        <taxon>Dikarya</taxon>
        <taxon>Basidiomycota</taxon>
        <taxon>Agaricomycotina</taxon>
        <taxon>Tremellomycetes</taxon>
        <taxon>Tremellales</taxon>
        <taxon>Cryptococcaceae</taxon>
        <taxon>Cryptococcus</taxon>
    </lineage>
</organism>
<comment type="caution">
    <text evidence="8">The sequence shown here is derived from an EMBL/GenBank/DDBJ whole genome shotgun (WGS) entry which is preliminary data.</text>
</comment>
<dbReference type="FunFam" id="1.10.510.10:FF:000571">
    <property type="entry name" value="Maternal embryonic leucine zipper kinase"/>
    <property type="match status" value="1"/>
</dbReference>
<feature type="compositionally biased region" description="Basic and acidic residues" evidence="5">
    <location>
        <begin position="645"/>
        <end position="660"/>
    </location>
</feature>
<name>A0A1E3KA45_9TREE</name>
<evidence type="ECO:0000313" key="8">
    <source>
        <dbReference type="EMBL" id="ODO09132.1"/>
    </source>
</evidence>
<dbReference type="PROSITE" id="PS50011">
    <property type="entry name" value="PROTEIN_KINASE_DOM"/>
    <property type="match status" value="1"/>
</dbReference>
<dbReference type="InterPro" id="IPR008271">
    <property type="entry name" value="Ser/Thr_kinase_AS"/>
</dbReference>
<dbReference type="PROSITE" id="PS50006">
    <property type="entry name" value="FHA_DOMAIN"/>
    <property type="match status" value="1"/>
</dbReference>
<feature type="region of interest" description="Disordered" evidence="5">
    <location>
        <begin position="1"/>
        <end position="35"/>
    </location>
</feature>
<feature type="binding site" evidence="4">
    <location>
        <position position="227"/>
    </location>
    <ligand>
        <name>ATP</name>
        <dbReference type="ChEBI" id="CHEBI:30616"/>
    </ligand>
</feature>
<dbReference type="Pfam" id="PF00498">
    <property type="entry name" value="FHA"/>
    <property type="match status" value="1"/>
</dbReference>
<dbReference type="InterPro" id="IPR017441">
    <property type="entry name" value="Protein_kinase_ATP_BS"/>
</dbReference>
<dbReference type="Gene3D" id="1.10.510.10">
    <property type="entry name" value="Transferase(Phosphotransferase) domain 1"/>
    <property type="match status" value="1"/>
</dbReference>
<evidence type="ECO:0000256" key="3">
    <source>
        <dbReference type="ARBA" id="ARBA00022840"/>
    </source>
</evidence>
<evidence type="ECO:0000259" key="7">
    <source>
        <dbReference type="PROSITE" id="PS50011"/>
    </source>
</evidence>
<dbReference type="AlphaFoldDB" id="A0A1E3KA45"/>
<gene>
    <name evidence="8" type="ORF">I350_02732</name>
</gene>
<feature type="region of interest" description="Disordered" evidence="5">
    <location>
        <begin position="524"/>
        <end position="701"/>
    </location>
</feature>
<feature type="compositionally biased region" description="Basic and acidic residues" evidence="5">
    <location>
        <begin position="625"/>
        <end position="634"/>
    </location>
</feature>